<protein>
    <recommendedName>
        <fullName evidence="4">Surface antigen</fullName>
    </recommendedName>
</protein>
<feature type="chain" id="PRO_5047540998" description="Surface antigen" evidence="1">
    <location>
        <begin position="22"/>
        <end position="867"/>
    </location>
</feature>
<feature type="signal peptide" evidence="1">
    <location>
        <begin position="1"/>
        <end position="21"/>
    </location>
</feature>
<organism evidence="2 3">
    <name type="scientific">Mucilaginibacter litoreus</name>
    <dbReference type="NCBI Taxonomy" id="1048221"/>
    <lineage>
        <taxon>Bacteria</taxon>
        <taxon>Pseudomonadati</taxon>
        <taxon>Bacteroidota</taxon>
        <taxon>Sphingobacteriia</taxon>
        <taxon>Sphingobacteriales</taxon>
        <taxon>Sphingobacteriaceae</taxon>
        <taxon>Mucilaginibacter</taxon>
    </lineage>
</organism>
<name>A0ABW3ASZ1_9SPHI</name>
<keyword evidence="3" id="KW-1185">Reference proteome</keyword>
<evidence type="ECO:0008006" key="4">
    <source>
        <dbReference type="Google" id="ProtNLM"/>
    </source>
</evidence>
<dbReference type="RefSeq" id="WP_377113724.1">
    <property type="nucleotide sequence ID" value="NZ_JBHTHZ010000005.1"/>
</dbReference>
<evidence type="ECO:0000313" key="3">
    <source>
        <dbReference type="Proteomes" id="UP001597010"/>
    </source>
</evidence>
<dbReference type="Proteomes" id="UP001597010">
    <property type="component" value="Unassembled WGS sequence"/>
</dbReference>
<proteinExistence type="predicted"/>
<evidence type="ECO:0000256" key="1">
    <source>
        <dbReference type="SAM" id="SignalP"/>
    </source>
</evidence>
<accession>A0ABW3ASZ1</accession>
<sequence length="867" mass="99713">MKYITLTLCIYLLFTGQQSFAQKSINDSVTVAVAPEYDKVSKLHRILLGENYRKLWAVPVKLKVFHLSKEKGGLTIEQQGGGMQTKSLRLKDKQGHEWVLRTVQKFAERVLPPNLRHSVARDILQDQVSTANPFAALTVPPLADALDIKHANPQIVYVPDDPALGKYRKDFANKVFLFEEREPLESEDTDNTKKVQKELKDDNDTRYNAKLVLRARLLDMILGDWDRHDDQWRWDKDTAGKGKLYTPIPRDRDQVYYKTSGVFPWIVSHQWLKSKFQPYHDKIRDIKSWNLNGQYFDRYFLVPLGENDWKEQLSYVKAHLTDAVIENAFERLPPEIYKLSAPQLISTMKARRDNMMQQGIEYYRFLSQIVEIPMSDKKEHFSINEASGGTLELTVYKINRDNELAKVIYQRVFDPQVTKEVRLYGFDGKDVFKVTGAGHSPIKVRMIGGSDTDTFIVSDSVNNKGKLFIYDRSDKKNILPSRSSATLRLSKDTSVNKYEKDSYQFDRFEPIILAQYNNDYGISIVGGFAITKHGFRKEPYASRNEFLVDYSLARHSFEISYKGVFTKAIGNNNLIINAKSRGPNSVNNFFGVGNETPFLRNQYRDPDEEDDDDDNVKSMEYYRNRYDLINADIRLSHRYGKFTVNGGLTGQFYTSSADNNKFKFLGTYNVQNPSQKVFSNQFSTGIVAGTEFDTRNSERPTRGIYWTTNFIGLQNLNEGHRRFGQFFTEFNFYLNPGGDSTLIIANRTGLGTTIGNADYYQQLKLGGIQTLRGYHTWRFTGKTMLYNGLEFRLKVLDFNSYLFPGSIGITGFNDVGRVWVPDESSSKWHDGYGGGIYINPAELISIQFSQGFSTEGSIHYFSLNYRF</sequence>
<keyword evidence="1" id="KW-0732">Signal</keyword>
<dbReference type="EMBL" id="JBHTHZ010000005">
    <property type="protein sequence ID" value="MFD0793636.1"/>
    <property type="molecule type" value="Genomic_DNA"/>
</dbReference>
<comment type="caution">
    <text evidence="2">The sequence shown here is derived from an EMBL/GenBank/DDBJ whole genome shotgun (WGS) entry which is preliminary data.</text>
</comment>
<evidence type="ECO:0000313" key="2">
    <source>
        <dbReference type="EMBL" id="MFD0793636.1"/>
    </source>
</evidence>
<reference evidence="3" key="1">
    <citation type="journal article" date="2019" name="Int. J. Syst. Evol. Microbiol.">
        <title>The Global Catalogue of Microorganisms (GCM) 10K type strain sequencing project: providing services to taxonomists for standard genome sequencing and annotation.</title>
        <authorList>
            <consortium name="The Broad Institute Genomics Platform"/>
            <consortium name="The Broad Institute Genome Sequencing Center for Infectious Disease"/>
            <person name="Wu L."/>
            <person name="Ma J."/>
        </authorList>
    </citation>
    <scope>NUCLEOTIDE SEQUENCE [LARGE SCALE GENOMIC DNA]</scope>
    <source>
        <strain evidence="3">CCUG 61484</strain>
    </source>
</reference>
<gene>
    <name evidence="2" type="ORF">ACFQZX_08400</name>
</gene>